<protein>
    <submittedName>
        <fullName evidence="1">Na+/H+ antiporter</fullName>
    </submittedName>
</protein>
<feature type="non-terminal residue" evidence="1">
    <location>
        <position position="1"/>
    </location>
</feature>
<proteinExistence type="predicted"/>
<sequence length="91" mass="10624">GNALPQPLADRLRTVLERRRNAVWERLGAVNEVTGESADDTYRRLAREMIAAERGVFVELRDRRRIDDEMLRTLLRRLDLEEAAAYREATE</sequence>
<accession>A0A939F797</accession>
<organism evidence="1 2">
    <name type="scientific">Streptomyces beijiangensis</name>
    <dbReference type="NCBI Taxonomy" id="163361"/>
    <lineage>
        <taxon>Bacteria</taxon>
        <taxon>Bacillati</taxon>
        <taxon>Actinomycetota</taxon>
        <taxon>Actinomycetes</taxon>
        <taxon>Kitasatosporales</taxon>
        <taxon>Streptomycetaceae</taxon>
        <taxon>Streptomyces</taxon>
    </lineage>
</organism>
<dbReference type="AlphaFoldDB" id="A0A939F797"/>
<keyword evidence="2" id="KW-1185">Reference proteome</keyword>
<evidence type="ECO:0000313" key="1">
    <source>
        <dbReference type="EMBL" id="MBO0513861.1"/>
    </source>
</evidence>
<name>A0A939F797_9ACTN</name>
<evidence type="ECO:0000313" key="2">
    <source>
        <dbReference type="Proteomes" id="UP000664167"/>
    </source>
</evidence>
<gene>
    <name evidence="1" type="ORF">J0695_18960</name>
</gene>
<reference evidence="1" key="1">
    <citation type="submission" date="2021-03" db="EMBL/GenBank/DDBJ databases">
        <title>Streptomyces poriferae sp. nov., a novel marine sponge-derived Actinobacteria species with anti-MRSA activity.</title>
        <authorList>
            <person name="Sandoval-Powers M."/>
            <person name="Kralova S."/>
            <person name="Nguyen G.-S."/>
            <person name="Fawwal D."/>
            <person name="Degnes K."/>
            <person name="Klinkenberg G."/>
            <person name="Sletta H."/>
            <person name="Wentzel A."/>
            <person name="Liles M.R."/>
        </authorList>
    </citation>
    <scope>NUCLEOTIDE SEQUENCE</scope>
    <source>
        <strain evidence="1">DSM 41794</strain>
    </source>
</reference>
<dbReference type="Proteomes" id="UP000664167">
    <property type="component" value="Unassembled WGS sequence"/>
</dbReference>
<comment type="caution">
    <text evidence="1">The sequence shown here is derived from an EMBL/GenBank/DDBJ whole genome shotgun (WGS) entry which is preliminary data.</text>
</comment>
<dbReference type="EMBL" id="JAFLRJ010000169">
    <property type="protein sequence ID" value="MBO0513861.1"/>
    <property type="molecule type" value="Genomic_DNA"/>
</dbReference>